<organism evidence="1 2">
    <name type="scientific">Dermatophagoides farinae</name>
    <name type="common">American house dust mite</name>
    <dbReference type="NCBI Taxonomy" id="6954"/>
    <lineage>
        <taxon>Eukaryota</taxon>
        <taxon>Metazoa</taxon>
        <taxon>Ecdysozoa</taxon>
        <taxon>Arthropoda</taxon>
        <taxon>Chelicerata</taxon>
        <taxon>Arachnida</taxon>
        <taxon>Acari</taxon>
        <taxon>Acariformes</taxon>
        <taxon>Sarcoptiformes</taxon>
        <taxon>Astigmata</taxon>
        <taxon>Psoroptidia</taxon>
        <taxon>Analgoidea</taxon>
        <taxon>Pyroglyphidae</taxon>
        <taxon>Dermatophagoidinae</taxon>
        <taxon>Dermatophagoides</taxon>
    </lineage>
</organism>
<name>A0A922IEV8_DERFA</name>
<comment type="caution">
    <text evidence="1">The sequence shown here is derived from an EMBL/GenBank/DDBJ whole genome shotgun (WGS) entry which is preliminary data.</text>
</comment>
<sequence length="60" mass="7320">MLPLRFVGLDTKHVHNNLHIQQILVHKDLQLSRNVHKEFRAYHYQLHRLLSQNFHKPCQK</sequence>
<gene>
    <name evidence="1" type="ORF">DERF_003356</name>
</gene>
<dbReference type="Proteomes" id="UP000790347">
    <property type="component" value="Unassembled WGS sequence"/>
</dbReference>
<keyword evidence="2" id="KW-1185">Reference proteome</keyword>
<proteinExistence type="predicted"/>
<evidence type="ECO:0000313" key="1">
    <source>
        <dbReference type="EMBL" id="KAH9529472.1"/>
    </source>
</evidence>
<dbReference type="AlphaFoldDB" id="A0A922IEV8"/>
<reference evidence="1" key="1">
    <citation type="submission" date="2013-05" db="EMBL/GenBank/DDBJ databases">
        <authorList>
            <person name="Yim A.K.Y."/>
            <person name="Chan T.F."/>
            <person name="Ji K.M."/>
            <person name="Liu X.Y."/>
            <person name="Zhou J.W."/>
            <person name="Li R.Q."/>
            <person name="Yang K.Y."/>
            <person name="Li J."/>
            <person name="Li M."/>
            <person name="Law P.T.W."/>
            <person name="Wu Y.L."/>
            <person name="Cai Z.L."/>
            <person name="Qin H."/>
            <person name="Bao Y."/>
            <person name="Leung R.K.K."/>
            <person name="Ng P.K.S."/>
            <person name="Zou J."/>
            <person name="Zhong X.J."/>
            <person name="Ran P.X."/>
            <person name="Zhong N.S."/>
            <person name="Liu Z.G."/>
            <person name="Tsui S.K.W."/>
        </authorList>
    </citation>
    <scope>NUCLEOTIDE SEQUENCE</scope>
    <source>
        <strain evidence="1">Derf</strain>
        <tissue evidence="1">Whole organism</tissue>
    </source>
</reference>
<dbReference type="EMBL" id="ASGP02000001">
    <property type="protein sequence ID" value="KAH9529472.1"/>
    <property type="molecule type" value="Genomic_DNA"/>
</dbReference>
<accession>A0A922IEV8</accession>
<evidence type="ECO:0000313" key="2">
    <source>
        <dbReference type="Proteomes" id="UP000790347"/>
    </source>
</evidence>
<reference evidence="1" key="2">
    <citation type="journal article" date="2022" name="Res Sq">
        <title>Comparative Genomics Reveals Insights into the Divergent Evolution of Astigmatic Mites and Household Pest Adaptations.</title>
        <authorList>
            <person name="Xiong Q."/>
            <person name="Wan A.T.-Y."/>
            <person name="Liu X.-Y."/>
            <person name="Fung C.S.-H."/>
            <person name="Xiao X."/>
            <person name="Malainual N."/>
            <person name="Hou J."/>
            <person name="Wang L."/>
            <person name="Wang M."/>
            <person name="Yang K."/>
            <person name="Cui Y."/>
            <person name="Leung E."/>
            <person name="Nong W."/>
            <person name="Shin S.-K."/>
            <person name="Au S."/>
            <person name="Jeong K.Y."/>
            <person name="Chew F.T."/>
            <person name="Hui J."/>
            <person name="Leung T.F."/>
            <person name="Tungtrongchitr A."/>
            <person name="Zhong N."/>
            <person name="Liu Z."/>
            <person name="Tsui S."/>
        </authorList>
    </citation>
    <scope>NUCLEOTIDE SEQUENCE</scope>
    <source>
        <strain evidence="1">Derf</strain>
        <tissue evidence="1">Whole organism</tissue>
    </source>
</reference>
<protein>
    <submittedName>
        <fullName evidence="1">Uncharacterized protein</fullName>
    </submittedName>
</protein>